<dbReference type="NCBIfam" id="NF033768">
    <property type="entry name" value="myxo_SS_tail"/>
    <property type="match status" value="1"/>
</dbReference>
<evidence type="ECO:0000313" key="3">
    <source>
        <dbReference type="Proteomes" id="UP000178724"/>
    </source>
</evidence>
<evidence type="ECO:0000313" key="2">
    <source>
        <dbReference type="EMBL" id="OGB89246.1"/>
    </source>
</evidence>
<gene>
    <name evidence="2" type="ORF">A2625_03645</name>
</gene>
<organism evidence="2 3">
    <name type="scientific">candidate division WOR-1 bacterium RIFCSPHIGHO2_01_FULL_53_15</name>
    <dbReference type="NCBI Taxonomy" id="1802564"/>
    <lineage>
        <taxon>Bacteria</taxon>
        <taxon>Bacillati</taxon>
        <taxon>Saganbacteria</taxon>
    </lineage>
</organism>
<proteinExistence type="predicted"/>
<dbReference type="InterPro" id="IPR049806">
    <property type="entry name" value="MasK-like_C"/>
</dbReference>
<protein>
    <recommendedName>
        <fullName evidence="4">TonB C-terminal domain-containing protein</fullName>
    </recommendedName>
</protein>
<evidence type="ECO:0008006" key="4">
    <source>
        <dbReference type="Google" id="ProtNLM"/>
    </source>
</evidence>
<dbReference type="AlphaFoldDB" id="A0A1F4Q072"/>
<dbReference type="EMBL" id="METM01000027">
    <property type="protein sequence ID" value="OGB89246.1"/>
    <property type="molecule type" value="Genomic_DNA"/>
</dbReference>
<comment type="caution">
    <text evidence="2">The sequence shown here is derived from an EMBL/GenBank/DDBJ whole genome shotgun (WGS) entry which is preliminary data.</text>
</comment>
<dbReference type="Proteomes" id="UP000178724">
    <property type="component" value="Unassembled WGS sequence"/>
</dbReference>
<sequence length="411" mass="44513">MSPSNIASSGNVSAGGLNALKQILYIRDYLDYDTFLKEGDKKKGVKAPLGPATVTVIISDLLEGWKLAVRGLVAQFNSNQQDVTLAAQLFNITPLKGENGVPLIKAYQFSEAALPELDRASDLKAAIAKVKKSRLSAGGKALLIQILYIRDYLDYDTFLKEGNKANHLNSPLGPVTVKTITGNPLEGWKLAVRGLVAQFNSNRDDISAAARIFNITPQINEKGEPIIKAFQFSESPNGLNVPDDSRDLQAALVKIEPPTKEAPATITIDGPDLAKLIGRGREMDLGAHRPKQFSWHLPPDAVPPPSTGTEPASPGSTDLKAIIENEINKLKPGLKRCYESELMRNNSLHGSVVLRFSVNAGSVKKAEIKEDRMNNASVNQCVIAMIKNTTFPESVNGVVEFTFNFEPASGN</sequence>
<accession>A0A1F4Q072</accession>
<evidence type="ECO:0000256" key="1">
    <source>
        <dbReference type="SAM" id="MobiDB-lite"/>
    </source>
</evidence>
<name>A0A1F4Q072_UNCSA</name>
<reference evidence="2 3" key="1">
    <citation type="journal article" date="2016" name="Nat. Commun.">
        <title>Thousands of microbial genomes shed light on interconnected biogeochemical processes in an aquifer system.</title>
        <authorList>
            <person name="Anantharaman K."/>
            <person name="Brown C.T."/>
            <person name="Hug L.A."/>
            <person name="Sharon I."/>
            <person name="Castelle C.J."/>
            <person name="Probst A.J."/>
            <person name="Thomas B.C."/>
            <person name="Singh A."/>
            <person name="Wilkins M.J."/>
            <person name="Karaoz U."/>
            <person name="Brodie E.L."/>
            <person name="Williams K.H."/>
            <person name="Hubbard S.S."/>
            <person name="Banfield J.F."/>
        </authorList>
    </citation>
    <scope>NUCLEOTIDE SEQUENCE [LARGE SCALE GENOMIC DNA]</scope>
</reference>
<feature type="region of interest" description="Disordered" evidence="1">
    <location>
        <begin position="292"/>
        <end position="314"/>
    </location>
</feature>